<name>A0A9W9JVZ2_9EURO</name>
<dbReference type="AlphaFoldDB" id="A0A9W9JVZ2"/>
<evidence type="ECO:0000313" key="1">
    <source>
        <dbReference type="EMBL" id="KAJ5083147.1"/>
    </source>
</evidence>
<dbReference type="Proteomes" id="UP001149165">
    <property type="component" value="Unassembled WGS sequence"/>
</dbReference>
<reference evidence="1" key="1">
    <citation type="submission" date="2022-11" db="EMBL/GenBank/DDBJ databases">
        <authorList>
            <person name="Petersen C."/>
        </authorList>
    </citation>
    <scope>NUCLEOTIDE SEQUENCE</scope>
    <source>
        <strain evidence="1">IBT 30069</strain>
    </source>
</reference>
<accession>A0A9W9JVZ2</accession>
<protein>
    <submittedName>
        <fullName evidence="1">Uncharacterized protein</fullName>
    </submittedName>
</protein>
<gene>
    <name evidence="1" type="ORF">N7456_012574</name>
</gene>
<comment type="caution">
    <text evidence="1">The sequence shown here is derived from an EMBL/GenBank/DDBJ whole genome shotgun (WGS) entry which is preliminary data.</text>
</comment>
<evidence type="ECO:0000313" key="2">
    <source>
        <dbReference type="Proteomes" id="UP001149165"/>
    </source>
</evidence>
<reference evidence="1" key="2">
    <citation type="journal article" date="2023" name="IMA Fungus">
        <title>Comparative genomic study of the Penicillium genus elucidates a diverse pangenome and 15 lateral gene transfer events.</title>
        <authorList>
            <person name="Petersen C."/>
            <person name="Sorensen T."/>
            <person name="Nielsen M.R."/>
            <person name="Sondergaard T.E."/>
            <person name="Sorensen J.L."/>
            <person name="Fitzpatrick D.A."/>
            <person name="Frisvad J.C."/>
            <person name="Nielsen K.L."/>
        </authorList>
    </citation>
    <scope>NUCLEOTIDE SEQUENCE</scope>
    <source>
        <strain evidence="1">IBT 30069</strain>
    </source>
</reference>
<dbReference type="EMBL" id="JAPQKH010000008">
    <property type="protein sequence ID" value="KAJ5083147.1"/>
    <property type="molecule type" value="Genomic_DNA"/>
</dbReference>
<proteinExistence type="predicted"/>
<keyword evidence="2" id="KW-1185">Reference proteome</keyword>
<dbReference type="OrthoDB" id="4363600at2759"/>
<sequence>MTHYSEPYINWNNKIQPLVRPIIPETPELPPSKSLAAKVQDCSRHPWGVIDYHLYLAAIERGRDVLTRLEEVILLNTGGFRQVSLDDLLDADVFSRSPAETNIILFVNMPWLPLSLLTPLTEQKLVLGFDLQRRHILGYFFESAPDNLVDIGYILDEGQQVIDIHIDRFLAMYTYMVKEYIEVLGIGMFRYFRESQYELPTGMDLTVTIQIAQFLNDFADLLWGQKSTDFRQNYTDYEEQLRTLLSKASWESWFAVQKGLTIQQYREKKINQMKLEQRVLYDLLFDRPYVLSAPSTQSLS</sequence>
<organism evidence="1 2">
    <name type="scientific">Penicillium angulare</name>
    <dbReference type="NCBI Taxonomy" id="116970"/>
    <lineage>
        <taxon>Eukaryota</taxon>
        <taxon>Fungi</taxon>
        <taxon>Dikarya</taxon>
        <taxon>Ascomycota</taxon>
        <taxon>Pezizomycotina</taxon>
        <taxon>Eurotiomycetes</taxon>
        <taxon>Eurotiomycetidae</taxon>
        <taxon>Eurotiales</taxon>
        <taxon>Aspergillaceae</taxon>
        <taxon>Penicillium</taxon>
    </lineage>
</organism>